<dbReference type="EMBL" id="KV417268">
    <property type="protein sequence ID" value="KZP01000.1"/>
    <property type="molecule type" value="Genomic_DNA"/>
</dbReference>
<dbReference type="Proteomes" id="UP000076738">
    <property type="component" value="Unassembled WGS sequence"/>
</dbReference>
<feature type="domain" description="NAD(P)-binding" evidence="1">
    <location>
        <begin position="10"/>
        <end position="152"/>
    </location>
</feature>
<accession>A0A167RK63</accession>
<dbReference type="SUPFAM" id="SSF51735">
    <property type="entry name" value="NAD(P)-binding Rossmann-fold domains"/>
    <property type="match status" value="1"/>
</dbReference>
<dbReference type="Pfam" id="PF13460">
    <property type="entry name" value="NAD_binding_10"/>
    <property type="match status" value="1"/>
</dbReference>
<dbReference type="InterPro" id="IPR036291">
    <property type="entry name" value="NAD(P)-bd_dom_sf"/>
</dbReference>
<protein>
    <recommendedName>
        <fullName evidence="1">NAD(P)-binding domain-containing protein</fullName>
    </recommendedName>
</protein>
<dbReference type="AlphaFoldDB" id="A0A167RK63"/>
<dbReference type="OrthoDB" id="63935at2759"/>
<dbReference type="STRING" id="1330018.A0A167RK63"/>
<reference evidence="2 3" key="1">
    <citation type="journal article" date="2016" name="Mol. Biol. Evol.">
        <title>Comparative Genomics of Early-Diverging Mushroom-Forming Fungi Provides Insights into the Origins of Lignocellulose Decay Capabilities.</title>
        <authorList>
            <person name="Nagy L.G."/>
            <person name="Riley R."/>
            <person name="Tritt A."/>
            <person name="Adam C."/>
            <person name="Daum C."/>
            <person name="Floudas D."/>
            <person name="Sun H."/>
            <person name="Yadav J.S."/>
            <person name="Pangilinan J."/>
            <person name="Larsson K.H."/>
            <person name="Matsuura K."/>
            <person name="Barry K."/>
            <person name="Labutti K."/>
            <person name="Kuo R."/>
            <person name="Ohm R.A."/>
            <person name="Bhattacharya S.S."/>
            <person name="Shirouzu T."/>
            <person name="Yoshinaga Y."/>
            <person name="Martin F.M."/>
            <person name="Grigoriev I.V."/>
            <person name="Hibbett D.S."/>
        </authorList>
    </citation>
    <scope>NUCLEOTIDE SEQUENCE [LARGE SCALE GENOMIC DNA]</scope>
    <source>
        <strain evidence="2 3">TUFC12733</strain>
    </source>
</reference>
<organism evidence="2 3">
    <name type="scientific">Calocera viscosa (strain TUFC12733)</name>
    <dbReference type="NCBI Taxonomy" id="1330018"/>
    <lineage>
        <taxon>Eukaryota</taxon>
        <taxon>Fungi</taxon>
        <taxon>Dikarya</taxon>
        <taxon>Basidiomycota</taxon>
        <taxon>Agaricomycotina</taxon>
        <taxon>Dacrymycetes</taxon>
        <taxon>Dacrymycetales</taxon>
        <taxon>Dacrymycetaceae</taxon>
        <taxon>Calocera</taxon>
    </lineage>
</organism>
<name>A0A167RK63_CALVF</name>
<evidence type="ECO:0000313" key="2">
    <source>
        <dbReference type="EMBL" id="KZP01000.1"/>
    </source>
</evidence>
<evidence type="ECO:0000259" key="1">
    <source>
        <dbReference type="Pfam" id="PF13460"/>
    </source>
</evidence>
<dbReference type="Gene3D" id="3.40.50.720">
    <property type="entry name" value="NAD(P)-binding Rossmann-like Domain"/>
    <property type="match status" value="1"/>
</dbReference>
<gene>
    <name evidence="2" type="ORF">CALVIDRAFT_533306</name>
</gene>
<proteinExistence type="predicted"/>
<evidence type="ECO:0000313" key="3">
    <source>
        <dbReference type="Proteomes" id="UP000076738"/>
    </source>
</evidence>
<keyword evidence="3" id="KW-1185">Reference proteome</keyword>
<sequence>MSSQNVLFFGASRGTGFFAMLRVVRAGGHATLLLRKPEAVTDNPEFQALSTEERERATLIKGDAFVREDVARVVDAAGPGMDTVVFSLGGAPSKMTLSRGVLVEPRQPTARAITTILSVLEELNRPGLRLVIVSTMGMGEKAKELPFLFKGVLYGWLLHDAHTDKGEYFLPDEGTRANACGSGA</sequence>
<dbReference type="InterPro" id="IPR016040">
    <property type="entry name" value="NAD(P)-bd_dom"/>
</dbReference>